<protein>
    <recommendedName>
        <fullName evidence="5">WHIM1 domain-containing protein</fullName>
    </recommendedName>
</protein>
<sequence>MFEYDTVVVPDGDARTFADAKSALQCCWEVPASALLLHAMTDYINLRIFTIAELEAGLESPGSSPLLDQLMLRMLFPRLSQCGSLALEDGADLAWWSRHLATLVCDWFERWGDLRLRVAQREGVPLAVAADDWTPEASLESRAQPLQSSDSGSAAASGGEASDAPRATEGDSDSQDADDDAEDEDDEDDDQALEEAAAIPEATDEEVAEEKYWSALLAGFGRKSPLERSALFSDVPPQTRARLLRCLLQWRLRPGDELGDALRAEASASDLRVDPIGPTSSGLELILLPQFPLDVRIYSQSRSPGSSGLEAPEGFCLAAANDGEADALAGSLATADLPAADRAAARALRSRLKAMRRMRESVEAAIEEETKEVQRRQAKQQLALPSRRVATRSRERRAAATAATAGIAASVRAASGPIRGAARDDEDPLDAALRKAAEKRSKEEERRARIVDGEAAARAALWGVRAQEVREEAERRAEAKRIRDEARAAEAAARKAATADLNGDASAAASEQAGGRGRDRGQTSARAAERAARKALRDYGIASSAAASLLEAREAALEQALLRRSVARFPESTASLTPGAAAAASDEGARGSGALAGVGGGRNGGTAVLSPEAVWAAYWESRRADEEARACLVAAVAARLGAEEARAVEDTVREALEDSPDLDMADPGVAQALTADCRSRAARELGMTSGAELECPQRRFTLQGTLPADPRSA</sequence>
<gene>
    <name evidence="3" type="ORF">FNF31_01554</name>
</gene>
<proteinExistence type="predicted"/>
<feature type="coiled-coil region" evidence="1">
    <location>
        <begin position="345"/>
        <end position="379"/>
    </location>
</feature>
<evidence type="ECO:0000313" key="4">
    <source>
        <dbReference type="Proteomes" id="UP000325113"/>
    </source>
</evidence>
<organism evidence="3 4">
    <name type="scientific">Cafeteria roenbergensis</name>
    <name type="common">Marine flagellate</name>
    <dbReference type="NCBI Taxonomy" id="33653"/>
    <lineage>
        <taxon>Eukaryota</taxon>
        <taxon>Sar</taxon>
        <taxon>Stramenopiles</taxon>
        <taxon>Bigyra</taxon>
        <taxon>Opalozoa</taxon>
        <taxon>Bicosoecida</taxon>
        <taxon>Cafeteriaceae</taxon>
        <taxon>Cafeteria</taxon>
    </lineage>
</organism>
<feature type="region of interest" description="Disordered" evidence="2">
    <location>
        <begin position="493"/>
        <end position="529"/>
    </location>
</feature>
<reference evidence="3 4" key="1">
    <citation type="submission" date="2019-07" db="EMBL/GenBank/DDBJ databases">
        <title>Genomes of Cafeteria roenbergensis.</title>
        <authorList>
            <person name="Fischer M.G."/>
            <person name="Hackl T."/>
            <person name="Roman M."/>
        </authorList>
    </citation>
    <scope>NUCLEOTIDE SEQUENCE [LARGE SCALE GENOMIC DNA]</scope>
    <source>
        <strain evidence="3 4">Cflag</strain>
    </source>
</reference>
<name>A0A5A8DR50_CAFRO</name>
<dbReference type="Proteomes" id="UP000325113">
    <property type="component" value="Unassembled WGS sequence"/>
</dbReference>
<evidence type="ECO:0008006" key="5">
    <source>
        <dbReference type="Google" id="ProtNLM"/>
    </source>
</evidence>
<dbReference type="EMBL" id="VLTM01000009">
    <property type="protein sequence ID" value="KAA0166330.1"/>
    <property type="molecule type" value="Genomic_DNA"/>
</dbReference>
<feature type="compositionally biased region" description="Low complexity" evidence="2">
    <location>
        <begin position="148"/>
        <end position="164"/>
    </location>
</feature>
<evidence type="ECO:0000256" key="2">
    <source>
        <dbReference type="SAM" id="MobiDB-lite"/>
    </source>
</evidence>
<feature type="region of interest" description="Disordered" evidence="2">
    <location>
        <begin position="135"/>
        <end position="191"/>
    </location>
</feature>
<evidence type="ECO:0000313" key="3">
    <source>
        <dbReference type="EMBL" id="KAA0166330.1"/>
    </source>
</evidence>
<dbReference type="AlphaFoldDB" id="A0A5A8DR50"/>
<feature type="compositionally biased region" description="Basic and acidic residues" evidence="2">
    <location>
        <begin position="516"/>
        <end position="529"/>
    </location>
</feature>
<feature type="compositionally biased region" description="Acidic residues" evidence="2">
    <location>
        <begin position="170"/>
        <end position="191"/>
    </location>
</feature>
<evidence type="ECO:0000256" key="1">
    <source>
        <dbReference type="SAM" id="Coils"/>
    </source>
</evidence>
<accession>A0A5A8DR50</accession>
<keyword evidence="1" id="KW-0175">Coiled coil</keyword>
<comment type="caution">
    <text evidence="3">The sequence shown here is derived from an EMBL/GenBank/DDBJ whole genome shotgun (WGS) entry which is preliminary data.</text>
</comment>